<dbReference type="InterPro" id="IPR006860">
    <property type="entry name" value="FecR"/>
</dbReference>
<dbReference type="PANTHER" id="PTHR30273:SF2">
    <property type="entry name" value="PROTEIN FECR"/>
    <property type="match status" value="1"/>
</dbReference>
<name>A0A9Q5DAL2_9BACT</name>
<proteinExistence type="predicted"/>
<dbReference type="OrthoDB" id="643697at2"/>
<organism evidence="4 5">
    <name type="scientific">Chitinophaga solisilvae</name>
    <dbReference type="NCBI Taxonomy" id="1233460"/>
    <lineage>
        <taxon>Bacteria</taxon>
        <taxon>Pseudomonadati</taxon>
        <taxon>Bacteroidota</taxon>
        <taxon>Chitinophagia</taxon>
        <taxon>Chitinophagales</taxon>
        <taxon>Chitinophagaceae</taxon>
        <taxon>Chitinophaga</taxon>
    </lineage>
</organism>
<sequence>MKKIDITSIYELMIARQTGIISEEESRHLDRLIQDNPDVKTLWEKMQQAHSTETVAARFAQYDREWTDASDITAVPFRRKTSAFARISAVAATVLLACAAIYFLVKQPATTPAAVAANKKAILLQTAGGETIDLSALQQDTFSVSGTHFSRNNKSLQFSVTADASEHQTMNTLTVPVGADYHIVLADKSEIWLNSATTLQFPFSFRQGRREITINGEAYMKINGSADAPFIVHTPQGEVRVLGTEFNVNSYDSATTRVALVKGAVQFSGNDGQAITLRPGREVVYRTDRKADVQPFDEDLLLSWRKGHYAFNDATLQDITTVLPRWFGITVVMDNPALTHAKFTGIMNRNAPITSFLDNIRFTMKIDYYFDKEGILHFK</sequence>
<comment type="caution">
    <text evidence="4">The sequence shown here is derived from an EMBL/GenBank/DDBJ whole genome shotgun (WGS) entry which is preliminary data.</text>
</comment>
<dbReference type="GO" id="GO:0016989">
    <property type="term" value="F:sigma factor antagonist activity"/>
    <property type="evidence" value="ECO:0007669"/>
    <property type="project" value="TreeGrafter"/>
</dbReference>
<evidence type="ECO:0000313" key="5">
    <source>
        <dbReference type="Proteomes" id="UP000281028"/>
    </source>
</evidence>
<feature type="domain" description="Protein FecR C-terminal" evidence="3">
    <location>
        <begin position="309"/>
        <end position="372"/>
    </location>
</feature>
<dbReference type="PANTHER" id="PTHR30273">
    <property type="entry name" value="PERIPLASMIC SIGNAL SENSOR AND SIGMA FACTOR ACTIVATOR FECR-RELATED"/>
    <property type="match status" value="1"/>
</dbReference>
<dbReference type="EMBL" id="RIAR02000001">
    <property type="protein sequence ID" value="NSL86952.1"/>
    <property type="molecule type" value="Genomic_DNA"/>
</dbReference>
<feature type="domain" description="FecR protein" evidence="2">
    <location>
        <begin position="172"/>
        <end position="266"/>
    </location>
</feature>
<dbReference type="Proteomes" id="UP000281028">
    <property type="component" value="Unassembled WGS sequence"/>
</dbReference>
<dbReference type="Gene3D" id="3.55.50.30">
    <property type="match status" value="1"/>
</dbReference>
<dbReference type="Pfam" id="PF04773">
    <property type="entry name" value="FecR"/>
    <property type="match status" value="1"/>
</dbReference>
<dbReference type="AlphaFoldDB" id="A0A9Q5DAL2"/>
<evidence type="ECO:0000259" key="3">
    <source>
        <dbReference type="Pfam" id="PF16344"/>
    </source>
</evidence>
<feature type="transmembrane region" description="Helical" evidence="1">
    <location>
        <begin position="83"/>
        <end position="105"/>
    </location>
</feature>
<dbReference type="Gene3D" id="2.60.120.1440">
    <property type="match status" value="1"/>
</dbReference>
<evidence type="ECO:0000259" key="2">
    <source>
        <dbReference type="Pfam" id="PF04773"/>
    </source>
</evidence>
<evidence type="ECO:0000256" key="1">
    <source>
        <dbReference type="SAM" id="Phobius"/>
    </source>
</evidence>
<evidence type="ECO:0000313" key="4">
    <source>
        <dbReference type="EMBL" id="NSL86952.1"/>
    </source>
</evidence>
<keyword evidence="1" id="KW-0812">Transmembrane</keyword>
<reference evidence="4" key="1">
    <citation type="submission" date="2020-05" db="EMBL/GenBank/DDBJ databases">
        <title>Chitinophaga laudate sp. nov., isolated from a tropical peat swamp.</title>
        <authorList>
            <person name="Goh C.B.S."/>
            <person name="Lee M.S."/>
            <person name="Parimannan S."/>
            <person name="Pasbakhsh P."/>
            <person name="Yule C.M."/>
            <person name="Rajandas H."/>
            <person name="Loke S."/>
            <person name="Croft L."/>
            <person name="Tan J.B.L."/>
        </authorList>
    </citation>
    <scope>NUCLEOTIDE SEQUENCE</scope>
    <source>
        <strain evidence="4">Mgbs1</strain>
    </source>
</reference>
<gene>
    <name evidence="4" type="ORF">ECE50_008935</name>
</gene>
<protein>
    <submittedName>
        <fullName evidence="4">DUF4974 domain-containing protein</fullName>
    </submittedName>
</protein>
<keyword evidence="1" id="KW-0472">Membrane</keyword>
<keyword evidence="5" id="KW-1185">Reference proteome</keyword>
<dbReference type="Pfam" id="PF16344">
    <property type="entry name" value="FecR_C"/>
    <property type="match status" value="1"/>
</dbReference>
<dbReference type="InterPro" id="IPR032508">
    <property type="entry name" value="FecR_C"/>
</dbReference>
<dbReference type="PIRSF" id="PIRSF018266">
    <property type="entry name" value="FecR"/>
    <property type="match status" value="1"/>
</dbReference>
<dbReference type="InterPro" id="IPR012373">
    <property type="entry name" value="Ferrdict_sens_TM"/>
</dbReference>
<accession>A0A9Q5DAL2</accession>
<keyword evidence="1" id="KW-1133">Transmembrane helix</keyword>